<evidence type="ECO:0000256" key="1">
    <source>
        <dbReference type="SAM" id="MobiDB-lite"/>
    </source>
</evidence>
<name>A0A167IZS9_CALVF</name>
<dbReference type="GO" id="GO:0016020">
    <property type="term" value="C:membrane"/>
    <property type="evidence" value="ECO:0007669"/>
    <property type="project" value="TreeGrafter"/>
</dbReference>
<evidence type="ECO:0000313" key="4">
    <source>
        <dbReference type="Proteomes" id="UP000076738"/>
    </source>
</evidence>
<reference evidence="3 4" key="1">
    <citation type="journal article" date="2016" name="Mol. Biol. Evol.">
        <title>Comparative Genomics of Early-Diverging Mushroom-Forming Fungi Provides Insights into the Origins of Lignocellulose Decay Capabilities.</title>
        <authorList>
            <person name="Nagy L.G."/>
            <person name="Riley R."/>
            <person name="Tritt A."/>
            <person name="Adam C."/>
            <person name="Daum C."/>
            <person name="Floudas D."/>
            <person name="Sun H."/>
            <person name="Yadav J.S."/>
            <person name="Pangilinan J."/>
            <person name="Larsson K.H."/>
            <person name="Matsuura K."/>
            <person name="Barry K."/>
            <person name="Labutti K."/>
            <person name="Kuo R."/>
            <person name="Ohm R.A."/>
            <person name="Bhattacharya S.S."/>
            <person name="Shirouzu T."/>
            <person name="Yoshinaga Y."/>
            <person name="Martin F.M."/>
            <person name="Grigoriev I.V."/>
            <person name="Hibbett D.S."/>
        </authorList>
    </citation>
    <scope>NUCLEOTIDE SEQUENCE [LARGE SCALE GENOMIC DNA]</scope>
    <source>
        <strain evidence="3 4">TUFC12733</strain>
    </source>
</reference>
<feature type="domain" description="PhoD-like phosphatase" evidence="2">
    <location>
        <begin position="262"/>
        <end position="423"/>
    </location>
</feature>
<dbReference type="Pfam" id="PF19050">
    <property type="entry name" value="PhoD_2"/>
    <property type="match status" value="1"/>
</dbReference>
<gene>
    <name evidence="3" type="ORF">CALVIDRAFT_546792</name>
</gene>
<dbReference type="STRING" id="1330018.A0A167IZS9"/>
<dbReference type="PANTHER" id="PTHR46689:SF3">
    <property type="entry name" value="PHOD-LIKE PHOSPHATASE DOMAIN-CONTAINING PROTEIN"/>
    <property type="match status" value="1"/>
</dbReference>
<dbReference type="CDD" id="cd07389">
    <property type="entry name" value="MPP_PhoD"/>
    <property type="match status" value="1"/>
</dbReference>
<protein>
    <recommendedName>
        <fullName evidence="2">PhoD-like phosphatase domain-containing protein</fullName>
    </recommendedName>
</protein>
<dbReference type="AlphaFoldDB" id="A0A167IZS9"/>
<dbReference type="EMBL" id="KV417304">
    <property type="protein sequence ID" value="KZO93112.1"/>
    <property type="molecule type" value="Genomic_DNA"/>
</dbReference>
<feature type="region of interest" description="Disordered" evidence="1">
    <location>
        <begin position="448"/>
        <end position="492"/>
    </location>
</feature>
<proteinExistence type="predicted"/>
<keyword evidence="4" id="KW-1185">Reference proteome</keyword>
<sequence>MSFRDNLPRSCLLSERDHAFWRFSMTVRLSDGDLQAKYVIPVEGDFWVPGRDDSMRIMFHSCNGFGCEVSQENSAGPALWRDVWADGMVPQRRASLPCTPELQGKIDQWYFQNYCSWYNTEINIYDDPDIINGFGSYRDKRMRAPIFLGIGRVAWRYYALFQLQIPPNGEQPEDPSWTIGKQLGPYIQERSRSICTTLGKRIMFFGLDCRTERTLKSFAWETTYDAMFERMETELQKSGDTTHLILLLGVPIAAERLLCSHTITAVKMLNKKLGFAGGLLNHFDGSAELLHDLNDHWCAGVHKTERNYFIRRLQHFAMKKQIRITILSGDVHVACVGRFFSAPRVKSPQNRDPRYTIDVISSAITNGGPPMAAANFLDKPNRVHHLDKETQENMMKSLYENPDGQPNRVNKTTLPFRNYAIITEHAGLSGGSRENRVVIKEQLSPELYERDASQQLQAQRAEEPEADLEPAKRATGGSTHANAMAPLSGSRRRDALDCSLRVDINQKDPQGRTRAYGFSIPCLET</sequence>
<organism evidence="3 4">
    <name type="scientific">Calocera viscosa (strain TUFC12733)</name>
    <dbReference type="NCBI Taxonomy" id="1330018"/>
    <lineage>
        <taxon>Eukaryota</taxon>
        <taxon>Fungi</taxon>
        <taxon>Dikarya</taxon>
        <taxon>Basidiomycota</taxon>
        <taxon>Agaricomycotina</taxon>
        <taxon>Dacrymycetes</taxon>
        <taxon>Dacrymycetales</taxon>
        <taxon>Dacrymycetaceae</taxon>
        <taxon>Calocera</taxon>
    </lineage>
</organism>
<dbReference type="Proteomes" id="UP000076738">
    <property type="component" value="Unassembled WGS sequence"/>
</dbReference>
<evidence type="ECO:0000313" key="3">
    <source>
        <dbReference type="EMBL" id="KZO93112.1"/>
    </source>
</evidence>
<dbReference type="InterPro" id="IPR043904">
    <property type="entry name" value="PhoD_2-like"/>
</dbReference>
<dbReference type="InterPro" id="IPR018946">
    <property type="entry name" value="PhoD-like_MPP"/>
</dbReference>
<dbReference type="InterPro" id="IPR038607">
    <property type="entry name" value="PhoD-like_sf"/>
</dbReference>
<dbReference type="PANTHER" id="PTHR46689">
    <property type="entry name" value="MEMBRANE PROTEIN, PUTATIVE-RELATED"/>
    <property type="match status" value="1"/>
</dbReference>
<dbReference type="Gene3D" id="3.60.21.70">
    <property type="entry name" value="PhoD-like phosphatase"/>
    <property type="match status" value="1"/>
</dbReference>
<evidence type="ECO:0000259" key="2">
    <source>
        <dbReference type="Pfam" id="PF19050"/>
    </source>
</evidence>
<dbReference type="OrthoDB" id="2419400at2759"/>
<accession>A0A167IZS9</accession>